<name>A0A6I6L263_9SPHN</name>
<proteinExistence type="predicted"/>
<evidence type="ECO:0000313" key="2">
    <source>
        <dbReference type="EMBL" id="QGY79299.1"/>
    </source>
</evidence>
<feature type="compositionally biased region" description="Basic and acidic residues" evidence="1">
    <location>
        <begin position="38"/>
        <end position="48"/>
    </location>
</feature>
<gene>
    <name evidence="2" type="ORF">EUU25_00880</name>
</gene>
<protein>
    <submittedName>
        <fullName evidence="2">Uncharacterized protein</fullName>
    </submittedName>
</protein>
<dbReference type="AlphaFoldDB" id="A0A6I6L263"/>
<organism evidence="2 3">
    <name type="scientific">Sphingorhabdus lacus</name>
    <dbReference type="NCBI Taxonomy" id="392610"/>
    <lineage>
        <taxon>Bacteria</taxon>
        <taxon>Pseudomonadati</taxon>
        <taxon>Pseudomonadota</taxon>
        <taxon>Alphaproteobacteria</taxon>
        <taxon>Sphingomonadales</taxon>
        <taxon>Sphingomonadaceae</taxon>
        <taxon>Sphingorhabdus</taxon>
    </lineage>
</organism>
<dbReference type="Proteomes" id="UP000428803">
    <property type="component" value="Chromosome"/>
</dbReference>
<sequence length="624" mass="70076">MDKDEQNEELFSGINSHKTGSEDSFKDGALPTEMRSPNSEDRDVEGLDKSRIRDVEALKKKHPSERVSLMRERILFLESLGFDPEKTLNDFTVLRQMRPDPTYALLGSIPAERIRRMETWLDKRRPSVPKVVASGLLKSHDLPTVTIHSARFRAALNDSEKLTRMVMLCDEIIARLVAKRSEQLAHQEKIECTKEAKKPGESDTGPYDRAQIGRELIWNIDNLIAEYRSDRAMLLGRLSRARSEEERLFGAVPGWSLDIARTLESAGFDASSNRSVRRKVVQEIMEILERYAGPIPELRAKMDNPKGSFSLMNQVLEDRMTAEEIEAEDKIDEVAPVADDQPIPQDLGEVDNEIAGNPDPAQPSHLAPAFDNNGLSLLEISEPAQRADGHGRINGVENARAAYAGFASQFDEAITINVAGKSDPIFARLDKRVAFLEQRSHNLYEGDPMNWAKFEVPAGPYMLLQVEGKSSLLPRYTGGLFPSVANLEEADELLRTNGMPTAHTSPQDWGPTGKRPLLRPHVLDSTIGDPTKAYEVCRRLVNLDRWQWSDAHEPSALAEESIVRWWLFLLAGRMRPGQIDLLWPDGFFHGVEGHDPVLKDNGHYRLVRSDGGSISSAFKFDCLE</sequence>
<evidence type="ECO:0000313" key="3">
    <source>
        <dbReference type="Proteomes" id="UP000428803"/>
    </source>
</evidence>
<dbReference type="RefSeq" id="WP_158897598.1">
    <property type="nucleotide sequence ID" value="NZ_CP035733.1"/>
</dbReference>
<feature type="region of interest" description="Disordered" evidence="1">
    <location>
        <begin position="1"/>
        <end position="48"/>
    </location>
</feature>
<reference evidence="3" key="1">
    <citation type="submission" date="2019-01" db="EMBL/GenBank/DDBJ databases">
        <title>Sphingorhabdus lacus sp.nov., isolated from an oligotrophic freshwater lake.</title>
        <authorList>
            <person name="Park M."/>
        </authorList>
    </citation>
    <scope>NUCLEOTIDE SEQUENCE [LARGE SCALE GENOMIC DNA]</scope>
    <source>
        <strain evidence="3">IMCC1753</strain>
    </source>
</reference>
<evidence type="ECO:0000256" key="1">
    <source>
        <dbReference type="SAM" id="MobiDB-lite"/>
    </source>
</evidence>
<dbReference type="OrthoDB" id="7607090at2"/>
<keyword evidence="3" id="KW-1185">Reference proteome</keyword>
<dbReference type="KEGG" id="slaa:EUU25_00880"/>
<dbReference type="EMBL" id="CP035733">
    <property type="protein sequence ID" value="QGY79299.1"/>
    <property type="molecule type" value="Genomic_DNA"/>
</dbReference>
<accession>A0A6I6L263</accession>